<dbReference type="GO" id="GO:0016746">
    <property type="term" value="F:acyltransferase activity"/>
    <property type="evidence" value="ECO:0007669"/>
    <property type="project" value="UniProtKB-KW"/>
</dbReference>
<name>A0ABV0GC98_9BURK</name>
<proteinExistence type="predicted"/>
<dbReference type="PANTHER" id="PTHR23028:SF53">
    <property type="entry name" value="ACYL_TRANSF_3 DOMAIN-CONTAINING PROTEIN"/>
    <property type="match status" value="1"/>
</dbReference>
<keyword evidence="6" id="KW-1185">Reference proteome</keyword>
<feature type="compositionally biased region" description="Low complexity" evidence="1">
    <location>
        <begin position="698"/>
        <end position="720"/>
    </location>
</feature>
<keyword evidence="5" id="KW-0808">Transferase</keyword>
<dbReference type="Pfam" id="PF01757">
    <property type="entry name" value="Acyl_transf_3"/>
    <property type="match status" value="1"/>
</dbReference>
<feature type="transmembrane region" description="Helical" evidence="2">
    <location>
        <begin position="152"/>
        <end position="168"/>
    </location>
</feature>
<keyword evidence="2" id="KW-0472">Membrane</keyword>
<feature type="domain" description="Acyltransferase 3" evidence="3">
    <location>
        <begin position="17"/>
        <end position="327"/>
    </location>
</feature>
<feature type="region of interest" description="Disordered" evidence="1">
    <location>
        <begin position="667"/>
        <end position="720"/>
    </location>
</feature>
<dbReference type="Proteomes" id="UP001462640">
    <property type="component" value="Unassembled WGS sequence"/>
</dbReference>
<feature type="transmembrane region" description="Helical" evidence="2">
    <location>
        <begin position="20"/>
        <end position="36"/>
    </location>
</feature>
<feature type="transmembrane region" description="Helical" evidence="2">
    <location>
        <begin position="175"/>
        <end position="195"/>
    </location>
</feature>
<accession>A0ABV0GC98</accession>
<evidence type="ECO:0000313" key="5">
    <source>
        <dbReference type="EMBL" id="MEO3712674.1"/>
    </source>
</evidence>
<sequence length="720" mass="78405">MTRRTPPAPTPTSFRRDINGLRAWAVMSVVLFHLGVPGLRGGFVGVDAFFVISGFLMTGILLKGLDAGKVSIGDFLLARARRILPALLLLCLGLLLLGARVLLPLDYKQLASHSLASLTFLSNFKYWGEAGYFDASSHEKWLLHTWSLSVEWQFYLLLPCLFWALWRLQWGRRALWSMLAGLGLLSLALSIWQSFSDPTAAYYGLQSRAWEMMLGGLLHLAPAWRPGQDRQRRLLEATGFALLVGSVFFIDGRWPWPGLPALLPTLGTAAMMLAARQDSPLTASAPLQYLGSRSYSLYLWHWPACVLLSYLGLNQQAMPQLLALLAMLGLAELSWRLAEQGAGRSLNRQPARQAWIRLGSWTALPALLALGLWVAQGWPGRLPASAEAIAAAAARPSSANKACHVSEGRHSPMCKYGDGPPAFVLLGDSHASVLVSAVRDALPAGRSMLQLSYSGCPYVLDARFDTPWTSAHYDCAGFNQWARDTIRALPPDVGVILVSRYASRALGANEDPPEERRPAIDFPANGPIDPDRLGHFAAQIIRDSCELAAQRPVWLVRPIPEIGRHVPHLISRRLAMGQDPELGLAWADYQERNGWIWKAQDAARRQCGVRIVDPTSLLCDTRRCATSHQGQPLYMDDNHLSAYGSARLVPVFRQALQAGQPTLEAANAASASLPGEPPASLSDALPHAWPTGLPPPAAGLATPRPAAPQGPATAQPSTSP</sequence>
<comment type="caution">
    <text evidence="5">The sequence shown here is derived from an EMBL/GenBank/DDBJ whole genome shotgun (WGS) entry which is preliminary data.</text>
</comment>
<dbReference type="InterPro" id="IPR043968">
    <property type="entry name" value="SGNH"/>
</dbReference>
<evidence type="ECO:0000256" key="2">
    <source>
        <dbReference type="SAM" id="Phobius"/>
    </source>
</evidence>
<keyword evidence="2" id="KW-1133">Transmembrane helix</keyword>
<feature type="domain" description="SGNH" evidence="4">
    <location>
        <begin position="403"/>
        <end position="654"/>
    </location>
</feature>
<keyword evidence="5" id="KW-0012">Acyltransferase</keyword>
<evidence type="ECO:0000259" key="3">
    <source>
        <dbReference type="Pfam" id="PF01757"/>
    </source>
</evidence>
<feature type="transmembrane region" description="Helical" evidence="2">
    <location>
        <begin position="83"/>
        <end position="103"/>
    </location>
</feature>
<feature type="transmembrane region" description="Helical" evidence="2">
    <location>
        <begin position="42"/>
        <end position="62"/>
    </location>
</feature>
<dbReference type="EC" id="2.3.1.-" evidence="5"/>
<evidence type="ECO:0000313" key="6">
    <source>
        <dbReference type="Proteomes" id="UP001462640"/>
    </source>
</evidence>
<reference evidence="5 6" key="1">
    <citation type="submission" date="2024-05" db="EMBL/GenBank/DDBJ databases">
        <title>Roseateles sp. 2.12 16S ribosomal RNA gene Genome sequencing and assembly.</title>
        <authorList>
            <person name="Woo H."/>
        </authorList>
    </citation>
    <scope>NUCLEOTIDE SEQUENCE [LARGE SCALE GENOMIC DNA]</scope>
    <source>
        <strain evidence="5 6">2.12</strain>
    </source>
</reference>
<dbReference type="InterPro" id="IPR050879">
    <property type="entry name" value="Acyltransferase_3"/>
</dbReference>
<dbReference type="InterPro" id="IPR002656">
    <property type="entry name" value="Acyl_transf_3_dom"/>
</dbReference>
<protein>
    <submittedName>
        <fullName evidence="5">Acyltransferase family protein</fullName>
        <ecNumber evidence="5">2.3.1.-</ecNumber>
    </submittedName>
</protein>
<organism evidence="5 6">
    <name type="scientific">Roseateles flavus</name>
    <dbReference type="NCBI Taxonomy" id="3149041"/>
    <lineage>
        <taxon>Bacteria</taxon>
        <taxon>Pseudomonadati</taxon>
        <taxon>Pseudomonadota</taxon>
        <taxon>Betaproteobacteria</taxon>
        <taxon>Burkholderiales</taxon>
        <taxon>Sphaerotilaceae</taxon>
        <taxon>Roseateles</taxon>
    </lineage>
</organism>
<gene>
    <name evidence="5" type="ORF">ABDJ40_07820</name>
</gene>
<evidence type="ECO:0000259" key="4">
    <source>
        <dbReference type="Pfam" id="PF19040"/>
    </source>
</evidence>
<dbReference type="RefSeq" id="WP_347608444.1">
    <property type="nucleotide sequence ID" value="NZ_JBDPZC010000002.1"/>
</dbReference>
<evidence type="ECO:0000256" key="1">
    <source>
        <dbReference type="SAM" id="MobiDB-lite"/>
    </source>
</evidence>
<dbReference type="PANTHER" id="PTHR23028">
    <property type="entry name" value="ACETYLTRANSFERASE"/>
    <property type="match status" value="1"/>
</dbReference>
<dbReference type="Pfam" id="PF19040">
    <property type="entry name" value="SGNH"/>
    <property type="match status" value="1"/>
</dbReference>
<keyword evidence="2" id="KW-0812">Transmembrane</keyword>
<dbReference type="EMBL" id="JBDPZC010000002">
    <property type="protein sequence ID" value="MEO3712674.1"/>
    <property type="molecule type" value="Genomic_DNA"/>
</dbReference>